<dbReference type="AlphaFoldDB" id="A0A0F8Z8E6"/>
<evidence type="ECO:0000313" key="1">
    <source>
        <dbReference type="EMBL" id="KKK89993.1"/>
    </source>
</evidence>
<dbReference type="EMBL" id="LAZR01049292">
    <property type="protein sequence ID" value="KKK89993.1"/>
    <property type="molecule type" value="Genomic_DNA"/>
</dbReference>
<protein>
    <submittedName>
        <fullName evidence="1">Uncharacterized protein</fullName>
    </submittedName>
</protein>
<gene>
    <name evidence="1" type="ORF">LCGC14_2727520</name>
</gene>
<name>A0A0F8Z8E6_9ZZZZ</name>
<organism evidence="1">
    <name type="scientific">marine sediment metagenome</name>
    <dbReference type="NCBI Taxonomy" id="412755"/>
    <lineage>
        <taxon>unclassified sequences</taxon>
        <taxon>metagenomes</taxon>
        <taxon>ecological metagenomes</taxon>
    </lineage>
</organism>
<accession>A0A0F8Z8E6</accession>
<sequence length="87" mass="9946">SRTHILIEDVPGSWEIFQDNLLMARGEEPPLRAKLEVGLYRIDSGPESIELEILDENSLRYRELPIITRSERSSKPVLMISSPQKGE</sequence>
<feature type="non-terminal residue" evidence="1">
    <location>
        <position position="1"/>
    </location>
</feature>
<proteinExistence type="predicted"/>
<reference evidence="1" key="1">
    <citation type="journal article" date="2015" name="Nature">
        <title>Complex archaea that bridge the gap between prokaryotes and eukaryotes.</title>
        <authorList>
            <person name="Spang A."/>
            <person name="Saw J.H."/>
            <person name="Jorgensen S.L."/>
            <person name="Zaremba-Niedzwiedzka K."/>
            <person name="Martijn J."/>
            <person name="Lind A.E."/>
            <person name="van Eijk R."/>
            <person name="Schleper C."/>
            <person name="Guy L."/>
            <person name="Ettema T.J."/>
        </authorList>
    </citation>
    <scope>NUCLEOTIDE SEQUENCE</scope>
</reference>
<comment type="caution">
    <text evidence="1">The sequence shown here is derived from an EMBL/GenBank/DDBJ whole genome shotgun (WGS) entry which is preliminary data.</text>
</comment>